<dbReference type="SMART" id="SM00220">
    <property type="entry name" value="S_TKc"/>
    <property type="match status" value="1"/>
</dbReference>
<feature type="domain" description="Protein kinase" evidence="6">
    <location>
        <begin position="111"/>
        <end position="376"/>
    </location>
</feature>
<keyword evidence="4" id="KW-0723">Serine/threonine-protein kinase</keyword>
<evidence type="ECO:0000313" key="9">
    <source>
        <dbReference type="Proteomes" id="UP000332933"/>
    </source>
</evidence>
<dbReference type="InterPro" id="IPR017441">
    <property type="entry name" value="Protein_kinase_ATP_BS"/>
</dbReference>
<dbReference type="PROSITE" id="PS00108">
    <property type="entry name" value="PROTEIN_KINASE_ST"/>
    <property type="match status" value="1"/>
</dbReference>
<gene>
    <name evidence="8" type="primary">Aste57867_4750</name>
    <name evidence="7" type="ORF">As57867_004737</name>
    <name evidence="8" type="ORF">ASTE57867_4750</name>
</gene>
<feature type="compositionally biased region" description="Pro residues" evidence="5">
    <location>
        <begin position="7"/>
        <end position="18"/>
    </location>
</feature>
<dbReference type="InterPro" id="IPR008271">
    <property type="entry name" value="Ser/Thr_kinase_AS"/>
</dbReference>
<dbReference type="GO" id="GO:0004674">
    <property type="term" value="F:protein serine/threonine kinase activity"/>
    <property type="evidence" value="ECO:0007669"/>
    <property type="project" value="UniProtKB-KW"/>
</dbReference>
<evidence type="ECO:0000256" key="4">
    <source>
        <dbReference type="RuleBase" id="RU000304"/>
    </source>
</evidence>
<feature type="compositionally biased region" description="Low complexity" evidence="5">
    <location>
        <begin position="76"/>
        <end position="93"/>
    </location>
</feature>
<accession>A0A485KEE3</accession>
<keyword evidence="2 3" id="KW-0067">ATP-binding</keyword>
<dbReference type="PROSITE" id="PS50011">
    <property type="entry name" value="PROTEIN_KINASE_DOM"/>
    <property type="match status" value="1"/>
</dbReference>
<dbReference type="EMBL" id="CAADRA010001226">
    <property type="protein sequence ID" value="VFT81846.1"/>
    <property type="molecule type" value="Genomic_DNA"/>
</dbReference>
<evidence type="ECO:0000256" key="3">
    <source>
        <dbReference type="PROSITE-ProRule" id="PRU10141"/>
    </source>
</evidence>
<dbReference type="SUPFAM" id="SSF56112">
    <property type="entry name" value="Protein kinase-like (PK-like)"/>
    <property type="match status" value="1"/>
</dbReference>
<proteinExistence type="inferred from homology"/>
<dbReference type="CDD" id="cd05117">
    <property type="entry name" value="STKc_CAMK"/>
    <property type="match status" value="1"/>
</dbReference>
<keyword evidence="9" id="KW-1185">Reference proteome</keyword>
<evidence type="ECO:0000256" key="1">
    <source>
        <dbReference type="ARBA" id="ARBA00022741"/>
    </source>
</evidence>
<dbReference type="Proteomes" id="UP000332933">
    <property type="component" value="Unassembled WGS sequence"/>
</dbReference>
<evidence type="ECO:0000313" key="7">
    <source>
        <dbReference type="EMBL" id="KAF0712614.1"/>
    </source>
</evidence>
<keyword evidence="4" id="KW-0808">Transferase</keyword>
<dbReference type="PANTHER" id="PTHR24347">
    <property type="entry name" value="SERINE/THREONINE-PROTEIN KINASE"/>
    <property type="match status" value="1"/>
</dbReference>
<evidence type="ECO:0000313" key="8">
    <source>
        <dbReference type="EMBL" id="VFT81846.1"/>
    </source>
</evidence>
<protein>
    <submittedName>
        <fullName evidence="8">Aste57867_4750 protein</fullName>
    </submittedName>
</protein>
<reference evidence="8 9" key="1">
    <citation type="submission" date="2019-03" db="EMBL/GenBank/DDBJ databases">
        <authorList>
            <person name="Gaulin E."/>
            <person name="Dumas B."/>
        </authorList>
    </citation>
    <scope>NUCLEOTIDE SEQUENCE [LARGE SCALE GENOMIC DNA]</scope>
    <source>
        <strain evidence="8">CBS 568.67</strain>
    </source>
</reference>
<comment type="similarity">
    <text evidence="4">Belongs to the protein kinase superfamily.</text>
</comment>
<organism evidence="8 9">
    <name type="scientific">Aphanomyces stellatus</name>
    <dbReference type="NCBI Taxonomy" id="120398"/>
    <lineage>
        <taxon>Eukaryota</taxon>
        <taxon>Sar</taxon>
        <taxon>Stramenopiles</taxon>
        <taxon>Oomycota</taxon>
        <taxon>Saprolegniomycetes</taxon>
        <taxon>Saprolegniales</taxon>
        <taxon>Verrucalvaceae</taxon>
        <taxon>Aphanomyces</taxon>
    </lineage>
</organism>
<dbReference type="InterPro" id="IPR000719">
    <property type="entry name" value="Prot_kinase_dom"/>
</dbReference>
<evidence type="ECO:0000256" key="5">
    <source>
        <dbReference type="SAM" id="MobiDB-lite"/>
    </source>
</evidence>
<dbReference type="Pfam" id="PF00069">
    <property type="entry name" value="Pkinase"/>
    <property type="match status" value="1"/>
</dbReference>
<dbReference type="InterPro" id="IPR011009">
    <property type="entry name" value="Kinase-like_dom_sf"/>
</dbReference>
<feature type="binding site" evidence="3">
    <location>
        <position position="141"/>
    </location>
    <ligand>
        <name>ATP</name>
        <dbReference type="ChEBI" id="CHEBI:30616"/>
    </ligand>
</feature>
<name>A0A485KEE3_9STRA</name>
<keyword evidence="1 3" id="KW-0547">Nucleotide-binding</keyword>
<dbReference type="FunFam" id="1.10.510.10:FF:000571">
    <property type="entry name" value="Maternal embryonic leucine zipper kinase"/>
    <property type="match status" value="1"/>
</dbReference>
<dbReference type="OrthoDB" id="40902at2759"/>
<feature type="region of interest" description="Disordered" evidence="5">
    <location>
        <begin position="73"/>
        <end position="100"/>
    </location>
</feature>
<reference evidence="7" key="2">
    <citation type="submission" date="2019-06" db="EMBL/GenBank/DDBJ databases">
        <title>Genomics analysis of Aphanomyces spp. identifies a new class of oomycete effector associated with host adaptation.</title>
        <authorList>
            <person name="Gaulin E."/>
        </authorList>
    </citation>
    <scope>NUCLEOTIDE SEQUENCE</scope>
    <source>
        <strain evidence="7">CBS 578.67</strain>
    </source>
</reference>
<dbReference type="AlphaFoldDB" id="A0A485KEE3"/>
<dbReference type="EMBL" id="VJMH01001226">
    <property type="protein sequence ID" value="KAF0712614.1"/>
    <property type="molecule type" value="Genomic_DNA"/>
</dbReference>
<dbReference type="PROSITE" id="PS00107">
    <property type="entry name" value="PROTEIN_KINASE_ATP"/>
    <property type="match status" value="1"/>
</dbReference>
<dbReference type="GO" id="GO:0005524">
    <property type="term" value="F:ATP binding"/>
    <property type="evidence" value="ECO:0007669"/>
    <property type="project" value="UniProtKB-UniRule"/>
</dbReference>
<feature type="region of interest" description="Disordered" evidence="5">
    <location>
        <begin position="1"/>
        <end position="50"/>
    </location>
</feature>
<sequence length="414" mass="45567">MGNAKSQPPPSLPSPPTTSPHHVDWHALSSADDESTQPAPAPRNQHTPTRLHIDEVDGISFDDEFKQAVDSAIADESASSPESLSLSLQPTQSNGLAASSGRRRRLEDFYMVESKPLGRGHYATVWKARSRATLEAVAVKKIKRALTDEARLQAEVAALRRIRTHPNIVTLLDVFETHSDVQLVMELCTGGELFERLASRGPYSEMDCVRHVKHLAQAVAYMHAHNIVHRDLKPENILLSTADDAAACIKIADFGLAKLNTTTMKTKCGTWGYSGTQAAPEMISGSGVSFGYDAKVDSWSIGTILYILLCGFHPFDPLGNRSDNDMIAAIKKCHFDFTDDAWIGISAQAKDLIRHLLVLDPTLRYSMAELLAHPWIVGQAGVDIPVQPLSPTIHTDLARFQQQSKQKMLSYEEE</sequence>
<evidence type="ECO:0000256" key="2">
    <source>
        <dbReference type="ARBA" id="ARBA00022840"/>
    </source>
</evidence>
<evidence type="ECO:0000259" key="6">
    <source>
        <dbReference type="PROSITE" id="PS50011"/>
    </source>
</evidence>
<dbReference type="Gene3D" id="1.10.510.10">
    <property type="entry name" value="Transferase(Phosphotransferase) domain 1"/>
    <property type="match status" value="1"/>
</dbReference>
<keyword evidence="4" id="KW-0418">Kinase</keyword>